<dbReference type="EnsemblPlants" id="LPERR05G17760.1">
    <property type="protein sequence ID" value="LPERR05G17760.1"/>
    <property type="gene ID" value="LPERR05G17760"/>
</dbReference>
<dbReference type="HOGENOM" id="CLU_041735_2_1_1"/>
<evidence type="ECO:0000256" key="4">
    <source>
        <dbReference type="ARBA" id="ARBA00023163"/>
    </source>
</evidence>
<dbReference type="eggNOG" id="ENOG502QRNH">
    <property type="taxonomic scope" value="Eukaryota"/>
</dbReference>
<evidence type="ECO:0000256" key="1">
    <source>
        <dbReference type="ARBA" id="ARBA00004123"/>
    </source>
</evidence>
<dbReference type="Proteomes" id="UP000032180">
    <property type="component" value="Chromosome 5"/>
</dbReference>
<proteinExistence type="inferred from homology"/>
<comment type="similarity">
    <text evidence="2">Belongs to the bHLH protein family.</text>
</comment>
<dbReference type="GO" id="GO:0005634">
    <property type="term" value="C:nucleus"/>
    <property type="evidence" value="ECO:0007669"/>
    <property type="project" value="UniProtKB-SubCell"/>
</dbReference>
<evidence type="ECO:0000256" key="3">
    <source>
        <dbReference type="ARBA" id="ARBA00023015"/>
    </source>
</evidence>
<dbReference type="InterPro" id="IPR045239">
    <property type="entry name" value="bHLH95_bHLH"/>
</dbReference>
<evidence type="ECO:0008006" key="9">
    <source>
        <dbReference type="Google" id="ProtNLM"/>
    </source>
</evidence>
<evidence type="ECO:0000256" key="6">
    <source>
        <dbReference type="SAM" id="MobiDB-lite"/>
    </source>
</evidence>
<evidence type="ECO:0000313" key="7">
    <source>
        <dbReference type="EnsemblPlants" id="LPERR05G17760.1"/>
    </source>
</evidence>
<protein>
    <recommendedName>
        <fullName evidence="9">BHLH domain-containing protein</fullName>
    </recommendedName>
</protein>
<keyword evidence="4" id="KW-0804">Transcription</keyword>
<dbReference type="AlphaFoldDB" id="A0A0D9WIB0"/>
<dbReference type="InterPro" id="IPR045843">
    <property type="entry name" value="IND-like"/>
</dbReference>
<dbReference type="GO" id="GO:0046983">
    <property type="term" value="F:protein dimerization activity"/>
    <property type="evidence" value="ECO:0007669"/>
    <property type="project" value="InterPro"/>
</dbReference>
<feature type="compositionally biased region" description="Low complexity" evidence="6">
    <location>
        <begin position="167"/>
        <end position="183"/>
    </location>
</feature>
<sequence length="287" mass="30672">MADEWWINSAAPARTGDDEAAACSTAPVSDESSAARSSAPMSFCQSGLLPDAAAASSLPSPFLFADRHMDYWTQDFIGGRSAPAGEAAAAAADASFNTLLQLQGDAASHQLLLDAMVAPQGQGVSPYEQDSRFVGSSEIFGQPAMEEEQPQFHLQALSNTERLHQNASSSAATRSSPGSPAAAKKPRIETPSPLPTFKTDTASVLHEAIEYIKFLHDQVASLSSPYLRCGRPMQQQHQEGHKAKDNGEAKQDLRSRGLCLVPVASTYTVANETAMDFWHPTFGGTFR</sequence>
<evidence type="ECO:0000256" key="2">
    <source>
        <dbReference type="ARBA" id="ARBA00005510"/>
    </source>
</evidence>
<reference evidence="7" key="3">
    <citation type="submission" date="2015-04" db="UniProtKB">
        <authorList>
            <consortium name="EnsemblPlants"/>
        </authorList>
    </citation>
    <scope>IDENTIFICATION</scope>
</reference>
<dbReference type="GO" id="GO:0000978">
    <property type="term" value="F:RNA polymerase II cis-regulatory region sequence-specific DNA binding"/>
    <property type="evidence" value="ECO:0007669"/>
    <property type="project" value="TreeGrafter"/>
</dbReference>
<comment type="subcellular location">
    <subcellularLocation>
        <location evidence="1">Nucleus</location>
    </subcellularLocation>
</comment>
<evidence type="ECO:0000256" key="5">
    <source>
        <dbReference type="ARBA" id="ARBA00023242"/>
    </source>
</evidence>
<dbReference type="GO" id="GO:0000981">
    <property type="term" value="F:DNA-binding transcription factor activity, RNA polymerase II-specific"/>
    <property type="evidence" value="ECO:0007669"/>
    <property type="project" value="TreeGrafter"/>
</dbReference>
<evidence type="ECO:0000313" key="8">
    <source>
        <dbReference type="Proteomes" id="UP000032180"/>
    </source>
</evidence>
<accession>A0A0D9WIB0</accession>
<name>A0A0D9WIB0_9ORYZ</name>
<keyword evidence="8" id="KW-1185">Reference proteome</keyword>
<dbReference type="Gramene" id="LPERR05G17760.1">
    <property type="protein sequence ID" value="LPERR05G17760.1"/>
    <property type="gene ID" value="LPERR05G17760"/>
</dbReference>
<dbReference type="STRING" id="77586.A0A0D9WIB0"/>
<dbReference type="SUPFAM" id="SSF47459">
    <property type="entry name" value="HLH, helix-loop-helix DNA-binding domain"/>
    <property type="match status" value="1"/>
</dbReference>
<feature type="region of interest" description="Disordered" evidence="6">
    <location>
        <begin position="162"/>
        <end position="197"/>
    </location>
</feature>
<reference evidence="8" key="2">
    <citation type="submission" date="2013-12" db="EMBL/GenBank/DDBJ databases">
        <authorList>
            <person name="Yu Y."/>
            <person name="Lee S."/>
            <person name="de Baynast K."/>
            <person name="Wissotski M."/>
            <person name="Liu L."/>
            <person name="Talag J."/>
            <person name="Goicoechea J."/>
            <person name="Angelova A."/>
            <person name="Jetty R."/>
            <person name="Kudrna D."/>
            <person name="Golser W."/>
            <person name="Rivera L."/>
            <person name="Zhang J."/>
            <person name="Wing R."/>
        </authorList>
    </citation>
    <scope>NUCLEOTIDE SEQUENCE</scope>
</reference>
<organism evidence="7 8">
    <name type="scientific">Leersia perrieri</name>
    <dbReference type="NCBI Taxonomy" id="77586"/>
    <lineage>
        <taxon>Eukaryota</taxon>
        <taxon>Viridiplantae</taxon>
        <taxon>Streptophyta</taxon>
        <taxon>Embryophyta</taxon>
        <taxon>Tracheophyta</taxon>
        <taxon>Spermatophyta</taxon>
        <taxon>Magnoliopsida</taxon>
        <taxon>Liliopsida</taxon>
        <taxon>Poales</taxon>
        <taxon>Poaceae</taxon>
        <taxon>BOP clade</taxon>
        <taxon>Oryzoideae</taxon>
        <taxon>Oryzeae</taxon>
        <taxon>Oryzinae</taxon>
        <taxon>Leersia</taxon>
    </lineage>
</organism>
<dbReference type="InterPro" id="IPR036638">
    <property type="entry name" value="HLH_DNA-bd_sf"/>
</dbReference>
<dbReference type="PANTHER" id="PTHR16223">
    <property type="entry name" value="TRANSCRIPTION FACTOR BHLH83-RELATED"/>
    <property type="match status" value="1"/>
</dbReference>
<dbReference type="PANTHER" id="PTHR16223:SF344">
    <property type="entry name" value="BHLH DOMAIN-CONTAINING PROTEIN"/>
    <property type="match status" value="1"/>
</dbReference>
<dbReference type="CDD" id="cd11393">
    <property type="entry name" value="bHLH_AtbHLH_like"/>
    <property type="match status" value="1"/>
</dbReference>
<keyword evidence="5" id="KW-0539">Nucleus</keyword>
<keyword evidence="3" id="KW-0805">Transcription regulation</keyword>
<reference evidence="7 8" key="1">
    <citation type="submission" date="2012-08" db="EMBL/GenBank/DDBJ databases">
        <title>Oryza genome evolution.</title>
        <authorList>
            <person name="Wing R.A."/>
        </authorList>
    </citation>
    <scope>NUCLEOTIDE SEQUENCE</scope>
</reference>